<evidence type="ECO:0008006" key="9">
    <source>
        <dbReference type="Google" id="ProtNLM"/>
    </source>
</evidence>
<dbReference type="PANTHER" id="PTHR43191:SF2">
    <property type="entry name" value="RRNA METHYLTRANSFERASE 3, MITOCHONDRIAL"/>
    <property type="match status" value="1"/>
</dbReference>
<evidence type="ECO:0000256" key="1">
    <source>
        <dbReference type="ARBA" id="ARBA00007228"/>
    </source>
</evidence>
<keyword evidence="3" id="KW-0808">Transferase</keyword>
<reference evidence="7" key="1">
    <citation type="submission" date="2021-12" db="EMBL/GenBank/DDBJ databases">
        <authorList>
            <person name="King R."/>
        </authorList>
    </citation>
    <scope>NUCLEOTIDE SEQUENCE</scope>
</reference>
<dbReference type="CDD" id="cd18106">
    <property type="entry name" value="SpoU-like_RNMTL1"/>
    <property type="match status" value="1"/>
</dbReference>
<evidence type="ECO:0000259" key="5">
    <source>
        <dbReference type="Pfam" id="PF00588"/>
    </source>
</evidence>
<dbReference type="InterPro" id="IPR001537">
    <property type="entry name" value="SpoU_MeTrfase"/>
</dbReference>
<accession>A0ABN8L806</accession>
<feature type="domain" description="tRNA/rRNA methyltransferase SpoU type" evidence="5">
    <location>
        <begin position="248"/>
        <end position="414"/>
    </location>
</feature>
<dbReference type="PANTHER" id="PTHR43191">
    <property type="entry name" value="RRNA METHYLTRANSFERASE 3"/>
    <property type="match status" value="1"/>
</dbReference>
<evidence type="ECO:0000259" key="6">
    <source>
        <dbReference type="Pfam" id="PF22435"/>
    </source>
</evidence>
<dbReference type="Gene3D" id="3.40.1280.10">
    <property type="match status" value="1"/>
</dbReference>
<evidence type="ECO:0000256" key="2">
    <source>
        <dbReference type="ARBA" id="ARBA00022603"/>
    </source>
</evidence>
<comment type="similarity">
    <text evidence="1">Belongs to the class IV-like SAM-binding methyltransferase superfamily. RNA methyltransferase TrmH family.</text>
</comment>
<proteinExistence type="inferred from homology"/>
<feature type="region of interest" description="Disordered" evidence="4">
    <location>
        <begin position="66"/>
        <end position="93"/>
    </location>
</feature>
<feature type="compositionally biased region" description="Basic and acidic residues" evidence="4">
    <location>
        <begin position="66"/>
        <end position="76"/>
    </location>
</feature>
<dbReference type="SUPFAM" id="SSF75217">
    <property type="entry name" value="alpha/beta knot"/>
    <property type="match status" value="1"/>
</dbReference>
<dbReference type="InterPro" id="IPR053888">
    <property type="entry name" value="MRM3-like_sub_bind"/>
</dbReference>
<keyword evidence="2" id="KW-0489">Methyltransferase</keyword>
<organism evidence="7 8">
    <name type="scientific">Chilo suppressalis</name>
    <name type="common">Asiatic rice borer moth</name>
    <dbReference type="NCBI Taxonomy" id="168631"/>
    <lineage>
        <taxon>Eukaryota</taxon>
        <taxon>Metazoa</taxon>
        <taxon>Ecdysozoa</taxon>
        <taxon>Arthropoda</taxon>
        <taxon>Hexapoda</taxon>
        <taxon>Insecta</taxon>
        <taxon>Pterygota</taxon>
        <taxon>Neoptera</taxon>
        <taxon>Endopterygota</taxon>
        <taxon>Lepidoptera</taxon>
        <taxon>Glossata</taxon>
        <taxon>Ditrysia</taxon>
        <taxon>Pyraloidea</taxon>
        <taxon>Crambidae</taxon>
        <taxon>Crambinae</taxon>
        <taxon>Chilo</taxon>
    </lineage>
</organism>
<evidence type="ECO:0000256" key="3">
    <source>
        <dbReference type="ARBA" id="ARBA00022679"/>
    </source>
</evidence>
<dbReference type="InterPro" id="IPR029026">
    <property type="entry name" value="tRNA_m1G_MTases_N"/>
</dbReference>
<dbReference type="SUPFAM" id="SSF55315">
    <property type="entry name" value="L30e-like"/>
    <property type="match status" value="1"/>
</dbReference>
<dbReference type="Pfam" id="PF22435">
    <property type="entry name" value="MRM3-like_sub_bind"/>
    <property type="match status" value="1"/>
</dbReference>
<feature type="domain" description="MRM3-like substrate binding" evidence="6">
    <location>
        <begin position="149"/>
        <end position="228"/>
    </location>
</feature>
<dbReference type="InterPro" id="IPR029028">
    <property type="entry name" value="Alpha/beta_knot_MTases"/>
</dbReference>
<sequence>MSFCFSRIVAQIMIQKQHTSPSLRLYARWVKRNPAKVILPFEPTVKPSLRKEKVISLDPGILSKSKETKCSKEQKYSEMPSTKPELNDHDDKDKSTHILQKKFKEIKSKRDEKLKKRLFYLNQKKVFDDDNELIYEKLKENDGRISNLLVKLKSKKDRQNTGQILVEGWRMIVDGLEAKCKLKYVIFSHTEDLNNLRPFLPKTGALLYKIPYKEISIWSDVETSSGLIGIFEMPTPEHVKRLARPLPVNIICDNIRVPGNLGAILRVAVGAGIEKVFLTKGCVDLWDPKVIRSASGAHFRLPVYSSVSWEEMPKYLEQNSSVLIADSNAKVICDNYDQVEIIDDLQEMPIPVVPYYGVQYQDMKHITLIIGGETEGISEESYLFAAKGNGLRLNIPLQRGIDSLNTGMAAAIIAFEIRKQFLETWTKDKIERQASHVS</sequence>
<name>A0ABN8L806_CHISP</name>
<protein>
    <recommendedName>
        <fullName evidence="9">tRNA/rRNA methyltransferase SpoU type domain-containing protein</fullName>
    </recommendedName>
</protein>
<evidence type="ECO:0000313" key="8">
    <source>
        <dbReference type="Proteomes" id="UP001153292"/>
    </source>
</evidence>
<gene>
    <name evidence="7" type="ORF">CHILSU_LOCUS9948</name>
</gene>
<keyword evidence="8" id="KW-1185">Reference proteome</keyword>
<dbReference type="InterPro" id="IPR029064">
    <property type="entry name" value="Ribosomal_eL30-like_sf"/>
</dbReference>
<dbReference type="InterPro" id="IPR051259">
    <property type="entry name" value="rRNA_Methyltransferase"/>
</dbReference>
<dbReference type="EMBL" id="OU963899">
    <property type="protein sequence ID" value="CAH2990788.1"/>
    <property type="molecule type" value="Genomic_DNA"/>
</dbReference>
<evidence type="ECO:0000256" key="4">
    <source>
        <dbReference type="SAM" id="MobiDB-lite"/>
    </source>
</evidence>
<evidence type="ECO:0000313" key="7">
    <source>
        <dbReference type="EMBL" id="CAH2990788.1"/>
    </source>
</evidence>
<dbReference type="Pfam" id="PF00588">
    <property type="entry name" value="SpoU_methylase"/>
    <property type="match status" value="1"/>
</dbReference>
<dbReference type="Proteomes" id="UP001153292">
    <property type="component" value="Chromosome 6"/>
</dbReference>
<dbReference type="Gene3D" id="3.30.1330.30">
    <property type="match status" value="1"/>
</dbReference>